<proteinExistence type="predicted"/>
<reference evidence="2" key="1">
    <citation type="submission" date="2019-03" db="EMBL/GenBank/DDBJ databases">
        <title>Weissella sp. 26KH-42 Genome sequencing.</title>
        <authorList>
            <person name="Heo J."/>
            <person name="Kim S.-J."/>
            <person name="Kim J.-S."/>
            <person name="Hong S.-B."/>
            <person name="Kwon S.-W."/>
        </authorList>
    </citation>
    <scope>NUCLEOTIDE SEQUENCE [LARGE SCALE GENOMIC DNA]</scope>
    <source>
        <strain evidence="2">26KH-42</strain>
    </source>
</reference>
<dbReference type="RefSeq" id="WP_133362467.1">
    <property type="nucleotide sequence ID" value="NZ_CP037940.1"/>
</dbReference>
<dbReference type="KEGG" id="wei:EQG49_02345"/>
<accession>A0A4P6YRU0</accession>
<protein>
    <submittedName>
        <fullName evidence="1">Uncharacterized protein</fullName>
    </submittedName>
</protein>
<evidence type="ECO:0000313" key="1">
    <source>
        <dbReference type="EMBL" id="QBO35387.1"/>
    </source>
</evidence>
<evidence type="ECO:0000313" key="2">
    <source>
        <dbReference type="Proteomes" id="UP000292886"/>
    </source>
</evidence>
<sequence length="90" mass="9916">MALKISNISYEEAEDILFVNYVGDSASVIEYVELSNGVNLDNVPADSDAGSVEVTPWVSGPDDWDLAKELLAFGFDKDDVIINLEQFMQL</sequence>
<gene>
    <name evidence="1" type="ORF">EQG49_02345</name>
</gene>
<organism evidence="1 2">
    <name type="scientific">Periweissella cryptocerci</name>
    <dbReference type="NCBI Taxonomy" id="2506420"/>
    <lineage>
        <taxon>Bacteria</taxon>
        <taxon>Bacillati</taxon>
        <taxon>Bacillota</taxon>
        <taxon>Bacilli</taxon>
        <taxon>Lactobacillales</taxon>
        <taxon>Lactobacillaceae</taxon>
        <taxon>Periweissella</taxon>
    </lineage>
</organism>
<keyword evidence="2" id="KW-1185">Reference proteome</keyword>
<dbReference type="Proteomes" id="UP000292886">
    <property type="component" value="Chromosome"/>
</dbReference>
<name>A0A4P6YRU0_9LACO</name>
<dbReference type="AlphaFoldDB" id="A0A4P6YRU0"/>
<dbReference type="EMBL" id="CP037940">
    <property type="protein sequence ID" value="QBO35387.1"/>
    <property type="molecule type" value="Genomic_DNA"/>
</dbReference>